<accession>A0AAE1VF38</accession>
<name>A0AAE1VF38_9SOLA</name>
<gene>
    <name evidence="1" type="ORF">RND71_011435</name>
</gene>
<organism evidence="1 2">
    <name type="scientific">Anisodus tanguticus</name>
    <dbReference type="NCBI Taxonomy" id="243964"/>
    <lineage>
        <taxon>Eukaryota</taxon>
        <taxon>Viridiplantae</taxon>
        <taxon>Streptophyta</taxon>
        <taxon>Embryophyta</taxon>
        <taxon>Tracheophyta</taxon>
        <taxon>Spermatophyta</taxon>
        <taxon>Magnoliopsida</taxon>
        <taxon>eudicotyledons</taxon>
        <taxon>Gunneridae</taxon>
        <taxon>Pentapetalae</taxon>
        <taxon>asterids</taxon>
        <taxon>lamiids</taxon>
        <taxon>Solanales</taxon>
        <taxon>Solanaceae</taxon>
        <taxon>Solanoideae</taxon>
        <taxon>Hyoscyameae</taxon>
        <taxon>Anisodus</taxon>
    </lineage>
</organism>
<protein>
    <submittedName>
        <fullName evidence="1">Uncharacterized protein</fullName>
    </submittedName>
</protein>
<dbReference type="EMBL" id="JAVYJV010000006">
    <property type="protein sequence ID" value="KAK4367643.1"/>
    <property type="molecule type" value="Genomic_DNA"/>
</dbReference>
<evidence type="ECO:0000313" key="1">
    <source>
        <dbReference type="EMBL" id="KAK4367643.1"/>
    </source>
</evidence>
<keyword evidence="2" id="KW-1185">Reference proteome</keyword>
<evidence type="ECO:0000313" key="2">
    <source>
        <dbReference type="Proteomes" id="UP001291623"/>
    </source>
</evidence>
<proteinExistence type="predicted"/>
<reference evidence="1" key="1">
    <citation type="submission" date="2023-12" db="EMBL/GenBank/DDBJ databases">
        <title>Genome assembly of Anisodus tanguticus.</title>
        <authorList>
            <person name="Wang Y.-J."/>
        </authorList>
    </citation>
    <scope>NUCLEOTIDE SEQUENCE</scope>
    <source>
        <strain evidence="1">KB-2021</strain>
        <tissue evidence="1">Leaf</tissue>
    </source>
</reference>
<comment type="caution">
    <text evidence="1">The sequence shown here is derived from an EMBL/GenBank/DDBJ whole genome shotgun (WGS) entry which is preliminary data.</text>
</comment>
<dbReference type="Proteomes" id="UP001291623">
    <property type="component" value="Unassembled WGS sequence"/>
</dbReference>
<sequence length="251" mass="28982">MAETFSLQNFHIQTTNYNYVDEVEQEDPTYSISPSNPTFFILSFDDFNWGPDSQPDRSDLIANPNSFLYSIEDQMDFVTDLFDTRNDDVTDHPHVVHSNSIARVLTDGEEVEFGSEFDGLRVVGVESESDSEEMEVISGVIDQTGDSSVPDLWNCFRVDEDFEWEEVDRVEGRDNNSKLSHHQGFPKLVQYGEDDSCDYHGNYHNKGKKLFAHNHVWTKCKTHALNSDMSHNYFNKIRLSTHDDPNRTMFD</sequence>
<dbReference type="AlphaFoldDB" id="A0AAE1VF38"/>